<dbReference type="Pfam" id="PF01522">
    <property type="entry name" value="Polysacc_deac_1"/>
    <property type="match status" value="1"/>
</dbReference>
<feature type="domain" description="NodB homology" evidence="2">
    <location>
        <begin position="62"/>
        <end position="276"/>
    </location>
</feature>
<sequence>MTQRARAVPVLMYHHISTSPGMITVSPAHFAAQMAYLARAGYNTVGAARLGAFLAGEPLPPKSVVLTFDDGYLDNWVHAHPILQEHGFTALCFVVTSWPGEGVPRPNARTGGALPELLGHREGDLAIEGGEADRTILRWSEIEAMRRAGTFEFHSHTHGHVRWDKVARNQEEKCAGLRRDLLDARAAFRTRLGEVSDHLCWPQGFYDDDYRRIAREAGFKHFYTCEMAPNVGNKNAAGEHSIYRLEVRDRPASWLASRLWVHSRPWLSRAYLKLKR</sequence>
<dbReference type="Gene3D" id="3.20.20.370">
    <property type="entry name" value="Glycoside hydrolase/deacetylase"/>
    <property type="match status" value="1"/>
</dbReference>
<dbReference type="GO" id="GO:0005975">
    <property type="term" value="P:carbohydrate metabolic process"/>
    <property type="evidence" value="ECO:0007669"/>
    <property type="project" value="InterPro"/>
</dbReference>
<organism evidence="3 4">
    <name type="scientific">Caballeronia sordidicola</name>
    <name type="common">Burkholderia sordidicola</name>
    <dbReference type="NCBI Taxonomy" id="196367"/>
    <lineage>
        <taxon>Bacteria</taxon>
        <taxon>Pseudomonadati</taxon>
        <taxon>Pseudomonadota</taxon>
        <taxon>Betaproteobacteria</taxon>
        <taxon>Burkholderiales</taxon>
        <taxon>Burkholderiaceae</taxon>
        <taxon>Caballeronia</taxon>
    </lineage>
</organism>
<keyword evidence="1" id="KW-0732">Signal</keyword>
<evidence type="ECO:0000313" key="4">
    <source>
        <dbReference type="Proteomes" id="UP000054893"/>
    </source>
</evidence>
<dbReference type="PROSITE" id="PS51677">
    <property type="entry name" value="NODB"/>
    <property type="match status" value="1"/>
</dbReference>
<dbReference type="EMBL" id="FCOC02000021">
    <property type="protein sequence ID" value="SAL48044.1"/>
    <property type="molecule type" value="Genomic_DNA"/>
</dbReference>
<evidence type="ECO:0000259" key="2">
    <source>
        <dbReference type="PROSITE" id="PS51677"/>
    </source>
</evidence>
<dbReference type="SUPFAM" id="SSF88713">
    <property type="entry name" value="Glycoside hydrolase/deacetylase"/>
    <property type="match status" value="1"/>
</dbReference>
<protein>
    <submittedName>
        <fullName evidence="3">Polysaccharide deacetylase domain-containing protein</fullName>
    </submittedName>
</protein>
<evidence type="ECO:0000256" key="1">
    <source>
        <dbReference type="ARBA" id="ARBA00022729"/>
    </source>
</evidence>
<gene>
    <name evidence="3" type="ORF">AWB64_05052</name>
</gene>
<reference evidence="3 4" key="1">
    <citation type="submission" date="2016-01" db="EMBL/GenBank/DDBJ databases">
        <authorList>
            <person name="Oliw E.H."/>
        </authorList>
    </citation>
    <scope>NUCLEOTIDE SEQUENCE [LARGE SCALE GENOMIC DNA]</scope>
    <source>
        <strain evidence="3">LMG 22029</strain>
    </source>
</reference>
<name>A0A158HUH4_CABSO</name>
<proteinExistence type="predicted"/>
<dbReference type="PANTHER" id="PTHR34216">
    <property type="match status" value="1"/>
</dbReference>
<accession>A0A158HUH4</accession>
<dbReference type="PANTHER" id="PTHR34216:SF13">
    <property type="entry name" value="XYLANASE_CHITIN DEACETYLASE"/>
    <property type="match status" value="1"/>
</dbReference>
<dbReference type="InterPro" id="IPR011330">
    <property type="entry name" value="Glyco_hydro/deAcase_b/a-brl"/>
</dbReference>
<dbReference type="CDD" id="cd10969">
    <property type="entry name" value="CE4_Ecf1_like_5s"/>
    <property type="match status" value="1"/>
</dbReference>
<dbReference type="Proteomes" id="UP000054893">
    <property type="component" value="Unassembled WGS sequence"/>
</dbReference>
<evidence type="ECO:0000313" key="3">
    <source>
        <dbReference type="EMBL" id="SAL48044.1"/>
    </source>
</evidence>
<dbReference type="InterPro" id="IPR051398">
    <property type="entry name" value="Polysacch_Deacetylase"/>
</dbReference>
<dbReference type="InterPro" id="IPR002509">
    <property type="entry name" value="NODB_dom"/>
</dbReference>
<dbReference type="AlphaFoldDB" id="A0A158HUH4"/>
<dbReference type="GO" id="GO:0016810">
    <property type="term" value="F:hydrolase activity, acting on carbon-nitrogen (but not peptide) bonds"/>
    <property type="evidence" value="ECO:0007669"/>
    <property type="project" value="InterPro"/>
</dbReference>